<protein>
    <submittedName>
        <fullName evidence="1">Uncharacterized protein</fullName>
    </submittedName>
</protein>
<reference evidence="1 2" key="1">
    <citation type="submission" date="2024-04" db="EMBL/GenBank/DDBJ databases">
        <title>Flavobacterium sp. DGU38 16S ribosomal RNA gene Genome sequencing and assembly.</title>
        <authorList>
            <person name="Park S."/>
        </authorList>
    </citation>
    <scope>NUCLEOTIDE SEQUENCE [LARGE SCALE GENOMIC DNA]</scope>
    <source>
        <strain evidence="1 2">DGU38</strain>
    </source>
</reference>
<sequence>MNNWNEEQLPEENSKMGSEMKMTDNELTDHQEVMDTFLKWDRSF</sequence>
<comment type="caution">
    <text evidence="1">The sequence shown here is derived from an EMBL/GenBank/DDBJ whole genome shotgun (WGS) entry which is preliminary data.</text>
</comment>
<evidence type="ECO:0000313" key="1">
    <source>
        <dbReference type="EMBL" id="MEL1255805.1"/>
    </source>
</evidence>
<keyword evidence="2" id="KW-1185">Reference proteome</keyword>
<dbReference type="Proteomes" id="UP001485226">
    <property type="component" value="Unassembled WGS sequence"/>
</dbReference>
<proteinExistence type="predicted"/>
<gene>
    <name evidence="1" type="ORF">AAEO57_18575</name>
</gene>
<name>A0ABU9IUI2_9FLAO</name>
<dbReference type="RefSeq" id="WP_341694535.1">
    <property type="nucleotide sequence ID" value="NZ_JBBYHS010000023.1"/>
</dbReference>
<dbReference type="EMBL" id="JBBYHS010000023">
    <property type="protein sequence ID" value="MEL1255805.1"/>
    <property type="molecule type" value="Genomic_DNA"/>
</dbReference>
<organism evidence="1 2">
    <name type="scientific">Flavobacterium calami</name>
    <dbReference type="NCBI Taxonomy" id="3139144"/>
    <lineage>
        <taxon>Bacteria</taxon>
        <taxon>Pseudomonadati</taxon>
        <taxon>Bacteroidota</taxon>
        <taxon>Flavobacteriia</taxon>
        <taxon>Flavobacteriales</taxon>
        <taxon>Flavobacteriaceae</taxon>
        <taxon>Flavobacterium</taxon>
    </lineage>
</organism>
<evidence type="ECO:0000313" key="2">
    <source>
        <dbReference type="Proteomes" id="UP001485226"/>
    </source>
</evidence>
<accession>A0ABU9IUI2</accession>